<dbReference type="SUPFAM" id="SSF52833">
    <property type="entry name" value="Thioredoxin-like"/>
    <property type="match status" value="1"/>
</dbReference>
<evidence type="ECO:0000259" key="1">
    <source>
        <dbReference type="Pfam" id="PF00462"/>
    </source>
</evidence>
<name>A0A6J5LHS2_9CAUD</name>
<proteinExistence type="predicted"/>
<dbReference type="Pfam" id="PF00462">
    <property type="entry name" value="Glutaredoxin"/>
    <property type="match status" value="1"/>
</dbReference>
<organism evidence="2">
    <name type="scientific">uncultured Caudovirales phage</name>
    <dbReference type="NCBI Taxonomy" id="2100421"/>
    <lineage>
        <taxon>Viruses</taxon>
        <taxon>Duplodnaviria</taxon>
        <taxon>Heunggongvirae</taxon>
        <taxon>Uroviricota</taxon>
        <taxon>Caudoviricetes</taxon>
        <taxon>Peduoviridae</taxon>
        <taxon>Maltschvirus</taxon>
        <taxon>Maltschvirus maltsch</taxon>
    </lineage>
</organism>
<dbReference type="EMBL" id="LR796284">
    <property type="protein sequence ID" value="CAB4134154.1"/>
    <property type="molecule type" value="Genomic_DNA"/>
</dbReference>
<dbReference type="InterPro" id="IPR014025">
    <property type="entry name" value="Glutaredoxin_subgr"/>
</dbReference>
<dbReference type="PROSITE" id="PS51354">
    <property type="entry name" value="GLUTAREDOXIN_2"/>
    <property type="match status" value="1"/>
</dbReference>
<dbReference type="PANTHER" id="PTHR34386:SF1">
    <property type="entry name" value="GLUTAREDOXIN-LIKE PROTEIN NRDH"/>
    <property type="match status" value="1"/>
</dbReference>
<accession>A0A6J5LHS2</accession>
<dbReference type="Gene3D" id="3.40.30.10">
    <property type="entry name" value="Glutaredoxin"/>
    <property type="match status" value="1"/>
</dbReference>
<dbReference type="PRINTS" id="PR00160">
    <property type="entry name" value="GLUTAREDOXIN"/>
</dbReference>
<gene>
    <name evidence="2" type="ORF">UFOVP273_21</name>
</gene>
<dbReference type="InterPro" id="IPR051548">
    <property type="entry name" value="Grx-like_ET"/>
</dbReference>
<dbReference type="GO" id="GO:0009055">
    <property type="term" value="F:electron transfer activity"/>
    <property type="evidence" value="ECO:0007669"/>
    <property type="project" value="TreeGrafter"/>
</dbReference>
<feature type="domain" description="Glutaredoxin" evidence="1">
    <location>
        <begin position="8"/>
        <end position="68"/>
    </location>
</feature>
<dbReference type="InterPro" id="IPR036249">
    <property type="entry name" value="Thioredoxin-like_sf"/>
</dbReference>
<evidence type="ECO:0000313" key="2">
    <source>
        <dbReference type="EMBL" id="CAB4134154.1"/>
    </source>
</evidence>
<protein>
    <submittedName>
        <fullName evidence="2">GrxC Glutaredoxin and related proteins</fullName>
    </submittedName>
</protein>
<dbReference type="CDD" id="cd02976">
    <property type="entry name" value="NrdH"/>
    <property type="match status" value="1"/>
</dbReference>
<reference evidence="2" key="1">
    <citation type="submission" date="2020-04" db="EMBL/GenBank/DDBJ databases">
        <authorList>
            <person name="Chiriac C."/>
            <person name="Salcher M."/>
            <person name="Ghai R."/>
            <person name="Kavagutti S V."/>
        </authorList>
    </citation>
    <scope>NUCLEOTIDE SEQUENCE</scope>
</reference>
<dbReference type="PANTHER" id="PTHR34386">
    <property type="entry name" value="GLUTAREDOXIN"/>
    <property type="match status" value="1"/>
</dbReference>
<dbReference type="InterPro" id="IPR002109">
    <property type="entry name" value="Glutaredoxin"/>
</dbReference>
<sequence>MKSQIDKVTVFSQDNCPGCNAVKTLLSSKGIVFEERNLSTDPDAKAALQKAAPGARTVPQVIIGNKVISSVDILRHYLMKP</sequence>